<sequence length="121" mass="13101">MTASRKAGHSREYNDALRAELISTALRAEHLVAEGENILAAQERFREDFQSQSFTAEIAYGLGSVTVGGDGRITIDLERAKASVSDVDRLGERILAALEHAEKTRDDAAARGLPKMPHPGV</sequence>
<evidence type="ECO:0008006" key="3">
    <source>
        <dbReference type="Google" id="ProtNLM"/>
    </source>
</evidence>
<proteinExistence type="predicted"/>
<evidence type="ECO:0000313" key="2">
    <source>
        <dbReference type="Proteomes" id="UP000294513"/>
    </source>
</evidence>
<keyword evidence="2" id="KW-1185">Reference proteome</keyword>
<dbReference type="AlphaFoldDB" id="A0A4R5AUV4"/>
<reference evidence="1 2" key="1">
    <citation type="submission" date="2019-03" db="EMBL/GenBank/DDBJ databases">
        <title>Draft genome sequences of novel Actinobacteria.</title>
        <authorList>
            <person name="Sahin N."/>
            <person name="Ay H."/>
            <person name="Saygin H."/>
        </authorList>
    </citation>
    <scope>NUCLEOTIDE SEQUENCE [LARGE SCALE GENOMIC DNA]</scope>
    <source>
        <strain evidence="1 2">H3C3</strain>
    </source>
</reference>
<gene>
    <name evidence="1" type="ORF">E1298_30795</name>
</gene>
<accession>A0A4R5AUV4</accession>
<name>A0A4R5AUV4_9ACTN</name>
<comment type="caution">
    <text evidence="1">The sequence shown here is derived from an EMBL/GenBank/DDBJ whole genome shotgun (WGS) entry which is preliminary data.</text>
</comment>
<organism evidence="1 2">
    <name type="scientific">Actinomadura rubrisoli</name>
    <dbReference type="NCBI Taxonomy" id="2530368"/>
    <lineage>
        <taxon>Bacteria</taxon>
        <taxon>Bacillati</taxon>
        <taxon>Actinomycetota</taxon>
        <taxon>Actinomycetes</taxon>
        <taxon>Streptosporangiales</taxon>
        <taxon>Thermomonosporaceae</taxon>
        <taxon>Actinomadura</taxon>
    </lineage>
</organism>
<dbReference type="EMBL" id="SMKU01000212">
    <property type="protein sequence ID" value="TDD76533.1"/>
    <property type="molecule type" value="Genomic_DNA"/>
</dbReference>
<dbReference type="OrthoDB" id="5188590at2"/>
<protein>
    <recommendedName>
        <fullName evidence="3">YbaB/EbfC family nucleoid-associated protein</fullName>
    </recommendedName>
</protein>
<dbReference type="RefSeq" id="WP_131899465.1">
    <property type="nucleotide sequence ID" value="NZ_SMKU01000212.1"/>
</dbReference>
<dbReference type="Proteomes" id="UP000294513">
    <property type="component" value="Unassembled WGS sequence"/>
</dbReference>
<evidence type="ECO:0000313" key="1">
    <source>
        <dbReference type="EMBL" id="TDD76533.1"/>
    </source>
</evidence>